<feature type="compositionally biased region" description="Polar residues" evidence="1">
    <location>
        <begin position="74"/>
        <end position="93"/>
    </location>
</feature>
<dbReference type="AlphaFoldDB" id="A0A0J7MYW1"/>
<dbReference type="EMBL" id="LBMM01013445">
    <property type="protein sequence ID" value="KMQ85635.1"/>
    <property type="molecule type" value="Genomic_DNA"/>
</dbReference>
<keyword evidence="3" id="KW-1185">Reference proteome</keyword>
<gene>
    <name evidence="2" type="ORF">RF55_15682</name>
</gene>
<feature type="region of interest" description="Disordered" evidence="1">
    <location>
        <begin position="56"/>
        <end position="93"/>
    </location>
</feature>
<evidence type="ECO:0000256" key="1">
    <source>
        <dbReference type="SAM" id="MobiDB-lite"/>
    </source>
</evidence>
<comment type="caution">
    <text evidence="2">The sequence shown here is derived from an EMBL/GenBank/DDBJ whole genome shotgun (WGS) entry which is preliminary data.</text>
</comment>
<sequence>MGLDASNVPDTAALCPLHFEEKDLDRTSLACTRIRPGAVPFANIFEEIKNSAYLQGHSSPSEELPQKRCKVSNEDTVNQQETICHNDPTNIQH</sequence>
<dbReference type="OrthoDB" id="7700858at2759"/>
<organism evidence="2 3">
    <name type="scientific">Lasius niger</name>
    <name type="common">Black garden ant</name>
    <dbReference type="NCBI Taxonomy" id="67767"/>
    <lineage>
        <taxon>Eukaryota</taxon>
        <taxon>Metazoa</taxon>
        <taxon>Ecdysozoa</taxon>
        <taxon>Arthropoda</taxon>
        <taxon>Hexapoda</taxon>
        <taxon>Insecta</taxon>
        <taxon>Pterygota</taxon>
        <taxon>Neoptera</taxon>
        <taxon>Endopterygota</taxon>
        <taxon>Hymenoptera</taxon>
        <taxon>Apocrita</taxon>
        <taxon>Aculeata</taxon>
        <taxon>Formicoidea</taxon>
        <taxon>Formicidae</taxon>
        <taxon>Formicinae</taxon>
        <taxon>Lasius</taxon>
        <taxon>Lasius</taxon>
    </lineage>
</organism>
<evidence type="ECO:0000313" key="3">
    <source>
        <dbReference type="Proteomes" id="UP000036403"/>
    </source>
</evidence>
<dbReference type="Proteomes" id="UP000036403">
    <property type="component" value="Unassembled WGS sequence"/>
</dbReference>
<evidence type="ECO:0000313" key="2">
    <source>
        <dbReference type="EMBL" id="KMQ85635.1"/>
    </source>
</evidence>
<protein>
    <submittedName>
        <fullName evidence="2">Dna transposase thap9-like protein</fullName>
    </submittedName>
</protein>
<proteinExistence type="predicted"/>
<name>A0A0J7MYW1_LASNI</name>
<reference evidence="2 3" key="1">
    <citation type="submission" date="2015-04" db="EMBL/GenBank/DDBJ databases">
        <title>Lasius niger genome sequencing.</title>
        <authorList>
            <person name="Konorov E.A."/>
            <person name="Nikitin M.A."/>
            <person name="Kirill M.V."/>
            <person name="Chang P."/>
        </authorList>
    </citation>
    <scope>NUCLEOTIDE SEQUENCE [LARGE SCALE GENOMIC DNA]</scope>
    <source>
        <tissue evidence="2">Whole</tissue>
    </source>
</reference>
<accession>A0A0J7MYW1</accession>
<dbReference type="PaxDb" id="67767-A0A0J7MYW1"/>